<keyword evidence="1" id="KW-1133">Transmembrane helix</keyword>
<feature type="transmembrane region" description="Helical" evidence="1">
    <location>
        <begin position="12"/>
        <end position="29"/>
    </location>
</feature>
<protein>
    <submittedName>
        <fullName evidence="2">Uncharacterized protein</fullName>
    </submittedName>
</protein>
<keyword evidence="1" id="KW-0812">Transmembrane</keyword>
<evidence type="ECO:0000313" key="3">
    <source>
        <dbReference type="Proteomes" id="UP000542695"/>
    </source>
</evidence>
<sequence length="176" mass="20047">MRSMPAHDRVKCLILTGIAFLFLLPIFLYDFGEKIEPATAPWVRIPASLTSNPEIWEYDKSIYGLGVRYNAPNGQRVKTWMYVDRSRYDNANVSKTTPLFIEVENTLSGPIARTLSTKDEMLSDPSLRQRVNETSDRKAVEGIVFVCTFSLLSFAGAAVMHWQNLRNKKQQRAVET</sequence>
<organism evidence="2 3">
    <name type="scientific">Pseudomonas putida</name>
    <name type="common">Arthrobacter siderocapsulatus</name>
    <dbReference type="NCBI Taxonomy" id="303"/>
    <lineage>
        <taxon>Bacteria</taxon>
        <taxon>Pseudomonadati</taxon>
        <taxon>Pseudomonadota</taxon>
        <taxon>Gammaproteobacteria</taxon>
        <taxon>Pseudomonadales</taxon>
        <taxon>Pseudomonadaceae</taxon>
        <taxon>Pseudomonas</taxon>
    </lineage>
</organism>
<comment type="caution">
    <text evidence="2">The sequence shown here is derived from an EMBL/GenBank/DDBJ whole genome shotgun (WGS) entry which is preliminary data.</text>
</comment>
<evidence type="ECO:0000256" key="1">
    <source>
        <dbReference type="SAM" id="Phobius"/>
    </source>
</evidence>
<dbReference type="Proteomes" id="UP000542695">
    <property type="component" value="Unassembled WGS sequence"/>
</dbReference>
<gene>
    <name evidence="2" type="ORF">HX798_12930</name>
</gene>
<reference evidence="2 3" key="1">
    <citation type="submission" date="2020-04" db="EMBL/GenBank/DDBJ databases">
        <title>Molecular characterization of pseudomonads from Agaricus bisporus reveal novel blotch 2 pathogens in Western Europe.</title>
        <authorList>
            <person name="Taparia T."/>
            <person name="Krijger M."/>
            <person name="Haynes E."/>
            <person name="Elpinstone J.G."/>
            <person name="Noble R."/>
            <person name="Van Der Wolf J."/>
        </authorList>
    </citation>
    <scope>NUCLEOTIDE SEQUENCE [LARGE SCALE GENOMIC DNA]</scope>
    <source>
        <strain evidence="2 3">P7765</strain>
    </source>
</reference>
<dbReference type="EMBL" id="JACARV010000033">
    <property type="protein sequence ID" value="NWC81204.1"/>
    <property type="molecule type" value="Genomic_DNA"/>
</dbReference>
<proteinExistence type="predicted"/>
<accession>A0A7Y7ZC54</accession>
<name>A0A7Y7ZC54_PSEPU</name>
<keyword evidence="1" id="KW-0472">Membrane</keyword>
<dbReference type="RefSeq" id="WP_177010519.1">
    <property type="nucleotide sequence ID" value="NZ_JACARV010000033.1"/>
</dbReference>
<evidence type="ECO:0000313" key="2">
    <source>
        <dbReference type="EMBL" id="NWC81204.1"/>
    </source>
</evidence>
<dbReference type="AlphaFoldDB" id="A0A7Y7ZC54"/>
<feature type="transmembrane region" description="Helical" evidence="1">
    <location>
        <begin position="142"/>
        <end position="162"/>
    </location>
</feature>